<feature type="transmembrane region" description="Helical" evidence="11">
    <location>
        <begin position="492"/>
        <end position="515"/>
    </location>
</feature>
<dbReference type="KEGG" id="lpav:PLANPX_4252"/>
<feature type="transmembrane region" description="Helical" evidence="11">
    <location>
        <begin position="778"/>
        <end position="799"/>
    </location>
</feature>
<keyword evidence="9 11" id="KW-0472">Membrane</keyword>
<keyword evidence="7" id="KW-0915">Sodium</keyword>
<dbReference type="InterPro" id="IPR015915">
    <property type="entry name" value="Kelch-typ_b-propeller"/>
</dbReference>
<name>A0A5K7XCU1_9BACT</name>
<dbReference type="PROSITE" id="PS50283">
    <property type="entry name" value="NA_SOLUT_SYMP_3"/>
    <property type="match status" value="1"/>
</dbReference>
<protein>
    <submittedName>
        <fullName evidence="13">Putative sialic acid transporter</fullName>
    </submittedName>
</protein>
<evidence type="ECO:0000256" key="6">
    <source>
        <dbReference type="ARBA" id="ARBA00022989"/>
    </source>
</evidence>
<feature type="transmembrane region" description="Helical" evidence="11">
    <location>
        <begin position="380"/>
        <end position="401"/>
    </location>
</feature>
<feature type="transmembrane region" description="Helical" evidence="11">
    <location>
        <begin position="748"/>
        <end position="766"/>
    </location>
</feature>
<organism evidence="13 14">
    <name type="scientific">Lacipirellula parvula</name>
    <dbReference type="NCBI Taxonomy" id="2650471"/>
    <lineage>
        <taxon>Bacteria</taxon>
        <taxon>Pseudomonadati</taxon>
        <taxon>Planctomycetota</taxon>
        <taxon>Planctomycetia</taxon>
        <taxon>Pirellulales</taxon>
        <taxon>Lacipirellulaceae</taxon>
        <taxon>Lacipirellula</taxon>
    </lineage>
</organism>
<evidence type="ECO:0000256" key="8">
    <source>
        <dbReference type="ARBA" id="ARBA00023065"/>
    </source>
</evidence>
<dbReference type="PANTHER" id="PTHR42985:SF40">
    <property type="entry name" value="LD47995P-RELATED"/>
    <property type="match status" value="1"/>
</dbReference>
<dbReference type="SUPFAM" id="SSF117281">
    <property type="entry name" value="Kelch motif"/>
    <property type="match status" value="1"/>
</dbReference>
<feature type="transmembrane region" description="Helical" evidence="11">
    <location>
        <begin position="806"/>
        <end position="823"/>
    </location>
</feature>
<reference evidence="14" key="1">
    <citation type="submission" date="2019-10" db="EMBL/GenBank/DDBJ databases">
        <title>Lacipirellula parvula gen. nov., sp. nov., representing a lineage of planctomycetes widespread in freshwater anoxic habitats, and description of the family Lacipirellulaceae.</title>
        <authorList>
            <person name="Dedysh S.N."/>
            <person name="Kulichevskaya I.S."/>
            <person name="Beletsky A.V."/>
            <person name="Rakitin A.L."/>
            <person name="Mardanov A.V."/>
            <person name="Ivanova A.A."/>
            <person name="Saltykova V.X."/>
            <person name="Rijpstra W.I.C."/>
            <person name="Sinninghe Damste J.S."/>
            <person name="Ravin N.V."/>
        </authorList>
    </citation>
    <scope>NUCLEOTIDE SEQUENCE [LARGE SCALE GENOMIC DNA]</scope>
    <source>
        <strain evidence="14">PX69</strain>
    </source>
</reference>
<evidence type="ECO:0000313" key="14">
    <source>
        <dbReference type="Proteomes" id="UP000326837"/>
    </source>
</evidence>
<dbReference type="InterPro" id="IPR001734">
    <property type="entry name" value="Na/solute_symporter"/>
</dbReference>
<comment type="subcellular location">
    <subcellularLocation>
        <location evidence="1">Cell membrane</location>
        <topology evidence="1">Multi-pass membrane protein</topology>
    </subcellularLocation>
</comment>
<feature type="signal peptide" evidence="12">
    <location>
        <begin position="1"/>
        <end position="36"/>
    </location>
</feature>
<dbReference type="Gene3D" id="2.120.10.80">
    <property type="entry name" value="Kelch-type beta propeller"/>
    <property type="match status" value="2"/>
</dbReference>
<comment type="similarity">
    <text evidence="2">Belongs to the sodium:solute symporter (SSF) (TC 2.A.21) family.</text>
</comment>
<dbReference type="GO" id="GO:0015293">
    <property type="term" value="F:symporter activity"/>
    <property type="evidence" value="ECO:0007669"/>
    <property type="project" value="TreeGrafter"/>
</dbReference>
<evidence type="ECO:0000256" key="11">
    <source>
        <dbReference type="SAM" id="Phobius"/>
    </source>
</evidence>
<feature type="transmembrane region" description="Helical" evidence="11">
    <location>
        <begin position="605"/>
        <end position="626"/>
    </location>
</feature>
<dbReference type="NCBIfam" id="TIGR00813">
    <property type="entry name" value="sss"/>
    <property type="match status" value="1"/>
</dbReference>
<evidence type="ECO:0000256" key="4">
    <source>
        <dbReference type="ARBA" id="ARBA00022475"/>
    </source>
</evidence>
<dbReference type="PANTHER" id="PTHR42985">
    <property type="entry name" value="SODIUM-COUPLED MONOCARBOXYLATE TRANSPORTER"/>
    <property type="match status" value="1"/>
</dbReference>
<accession>A0A5K7XCU1</accession>
<dbReference type="RefSeq" id="WP_152100174.1">
    <property type="nucleotide sequence ID" value="NZ_AP021861.1"/>
</dbReference>
<feature type="transmembrane region" description="Helical" evidence="11">
    <location>
        <begin position="829"/>
        <end position="852"/>
    </location>
</feature>
<keyword evidence="4" id="KW-1003">Cell membrane</keyword>
<keyword evidence="8" id="KW-0406">Ion transport</keyword>
<feature type="transmembrane region" description="Helical" evidence="11">
    <location>
        <begin position="449"/>
        <end position="471"/>
    </location>
</feature>
<dbReference type="Pfam" id="PF24996">
    <property type="entry name" value="NANM"/>
    <property type="match status" value="1"/>
</dbReference>
<keyword evidence="14" id="KW-1185">Reference proteome</keyword>
<feature type="transmembrane region" description="Helical" evidence="11">
    <location>
        <begin position="703"/>
        <end position="728"/>
    </location>
</feature>
<feature type="transmembrane region" description="Helical" evidence="11">
    <location>
        <begin position="647"/>
        <end position="673"/>
    </location>
</feature>
<evidence type="ECO:0000313" key="13">
    <source>
        <dbReference type="EMBL" id="BBO34640.1"/>
    </source>
</evidence>
<evidence type="ECO:0000256" key="10">
    <source>
        <dbReference type="ARBA" id="ARBA00023201"/>
    </source>
</evidence>
<feature type="chain" id="PRO_5025004997" evidence="12">
    <location>
        <begin position="37"/>
        <end position="886"/>
    </location>
</feature>
<evidence type="ECO:0000256" key="2">
    <source>
        <dbReference type="ARBA" id="ARBA00006434"/>
    </source>
</evidence>
<dbReference type="EMBL" id="AP021861">
    <property type="protein sequence ID" value="BBO34640.1"/>
    <property type="molecule type" value="Genomic_DNA"/>
</dbReference>
<feature type="transmembrane region" description="Helical" evidence="11">
    <location>
        <begin position="560"/>
        <end position="578"/>
    </location>
</feature>
<dbReference type="GO" id="GO:0006814">
    <property type="term" value="P:sodium ion transport"/>
    <property type="evidence" value="ECO:0007669"/>
    <property type="project" value="UniProtKB-KW"/>
</dbReference>
<keyword evidence="3" id="KW-0813">Transport</keyword>
<keyword evidence="5 11" id="KW-0812">Transmembrane</keyword>
<dbReference type="Pfam" id="PF00474">
    <property type="entry name" value="SSF"/>
    <property type="match status" value="1"/>
</dbReference>
<keyword evidence="10" id="KW-0739">Sodium transport</keyword>
<evidence type="ECO:0000256" key="5">
    <source>
        <dbReference type="ARBA" id="ARBA00022692"/>
    </source>
</evidence>
<dbReference type="InterPro" id="IPR051163">
    <property type="entry name" value="Sodium:Solute_Symporter_SSF"/>
</dbReference>
<evidence type="ECO:0000256" key="12">
    <source>
        <dbReference type="SAM" id="SignalP"/>
    </source>
</evidence>
<dbReference type="GO" id="GO:0005886">
    <property type="term" value="C:plasma membrane"/>
    <property type="evidence" value="ECO:0007669"/>
    <property type="project" value="UniProtKB-SubCell"/>
</dbReference>
<feature type="transmembrane region" description="Helical" evidence="11">
    <location>
        <begin position="527"/>
        <end position="548"/>
    </location>
</feature>
<keyword evidence="6 11" id="KW-1133">Transmembrane helix</keyword>
<sequence>MAPSVTIAVARLQRCTAFVCGAAIVCLASLHSAAGAELPKFTQAPIRWEQLAPLPDAVGFAGSVAGLDRGTLLVAGGANFPQGRPWDGATKTWHDRVFVLRANAKEWEELAARLPRPLGYAVSATTPYGIAVVGGNNADGVYSDAFLLRIEDNDLVTEPLPPLPLPLANAAGAMIGATLYIAGGQSAADANKIESCFLSIDLAQPADKRAWVELETWPGPPRMLATAGVQEGAFYLFGGVELSADAAGTIQRRYLKDGYRYQPQQGWRQVADMPRPVAAAPTPAPALGTSHLLIVGGDDGENASRVAELKDSHPGFPRASLAYHTVTDRWVSAEELPFSLATTPTIRDGASVIIPGGETRPGVRTNEVWRGTLTPQRAEFGLLNLSVLGVYPLIMLGIGVWCSRRSKDADGFFRGGQRIPWWAAGLSIYATMLSSITFMAIPAKAFFSNWWFIFSQISVIVLAPVIIAVYLPFFRQLNLTSAYEYLEHRFNLAVRWFGSASFIAFQIARTGIVLYLPALALSTVSSIDTTTCIVGMTLLTIVVTYFGGMEAVIWTDVAQSIILLAAAALSLAVIAWQLDGSTIDLFRAAASDGKFFPAIPVSPDFAIESVWVLVLGTFFATLISYTSNQEVVQRFMTTSDEKQAARAIWVNAWLSLPSGMLFFAVGTALYLFYQQFPERLDPGLARNDAIYPFFMVHELPPGLAGFVVAGIFAAAQPTSSLNSVATAVVTDFYQRMRPAASPKSRVRVGRAATIITGLAGMAVALTMEQFPVESLWELFLNVLGLTTGILAGLFSLGILTKRAHGTGALLGVAACIAAMWAVSEYGDVHAMMYGCLAVVVSFGAGYLFSLLLPGATKQLEGLTIHTQRSIASSPVSASLAALAAHS</sequence>
<gene>
    <name evidence="13" type="ORF">PLANPX_4252</name>
</gene>
<proteinExistence type="inferred from homology"/>
<dbReference type="CDD" id="cd11495">
    <property type="entry name" value="SLC5sbd_NIS-like_u3"/>
    <property type="match status" value="1"/>
</dbReference>
<evidence type="ECO:0000256" key="7">
    <source>
        <dbReference type="ARBA" id="ARBA00023053"/>
    </source>
</evidence>
<dbReference type="Gene3D" id="1.20.1730.10">
    <property type="entry name" value="Sodium/glucose cotransporter"/>
    <property type="match status" value="1"/>
</dbReference>
<evidence type="ECO:0000256" key="1">
    <source>
        <dbReference type="ARBA" id="ARBA00004651"/>
    </source>
</evidence>
<dbReference type="Proteomes" id="UP000326837">
    <property type="component" value="Chromosome"/>
</dbReference>
<evidence type="ECO:0000256" key="9">
    <source>
        <dbReference type="ARBA" id="ARBA00023136"/>
    </source>
</evidence>
<evidence type="ECO:0000256" key="3">
    <source>
        <dbReference type="ARBA" id="ARBA00022448"/>
    </source>
</evidence>
<dbReference type="AlphaFoldDB" id="A0A5K7XCU1"/>
<dbReference type="InterPro" id="IPR056734">
    <property type="entry name" value="NANM"/>
</dbReference>
<dbReference type="InterPro" id="IPR038377">
    <property type="entry name" value="Na/Glc_symporter_sf"/>
</dbReference>
<keyword evidence="12" id="KW-0732">Signal</keyword>
<feature type="transmembrane region" description="Helical" evidence="11">
    <location>
        <begin position="421"/>
        <end position="443"/>
    </location>
</feature>